<keyword evidence="6" id="KW-0479">Metal-binding</keyword>
<evidence type="ECO:0000256" key="9">
    <source>
        <dbReference type="ARBA" id="ARBA00023002"/>
    </source>
</evidence>
<proteinExistence type="inferred from homology"/>
<dbReference type="InterPro" id="IPR000627">
    <property type="entry name" value="Intradiol_dOase_C"/>
</dbReference>
<dbReference type="Pfam" id="PF00775">
    <property type="entry name" value="Dioxygenase_C"/>
    <property type="match status" value="1"/>
</dbReference>
<dbReference type="InterPro" id="IPR012801">
    <property type="entry name" value="Cchol_dOase_prob"/>
</dbReference>
<evidence type="ECO:0000256" key="2">
    <source>
        <dbReference type="ARBA" id="ARBA00001965"/>
    </source>
</evidence>
<comment type="catalytic activity">
    <reaction evidence="1">
        <text>catechol + O2 = cis,cis-muconate + 2 H(+)</text>
        <dbReference type="Rhea" id="RHEA:23852"/>
        <dbReference type="ChEBI" id="CHEBI:15378"/>
        <dbReference type="ChEBI" id="CHEBI:15379"/>
        <dbReference type="ChEBI" id="CHEBI:18135"/>
        <dbReference type="ChEBI" id="CHEBI:32379"/>
        <dbReference type="EC" id="1.13.11.1"/>
    </reaction>
</comment>
<dbReference type="Pfam" id="PF04444">
    <property type="entry name" value="Dioxygenase_N"/>
    <property type="match status" value="1"/>
</dbReference>
<dbReference type="PANTHER" id="PTHR33711">
    <property type="entry name" value="DIOXYGENASE, PUTATIVE (AFU_ORTHOLOGUE AFUA_2G02910)-RELATED"/>
    <property type="match status" value="1"/>
</dbReference>
<gene>
    <name evidence="12" type="ORF">AFK24_06155</name>
</gene>
<comment type="caution">
    <text evidence="12">The sequence shown here is derived from an EMBL/GenBank/DDBJ whole genome shotgun (WGS) entry which is preliminary data.</text>
</comment>
<keyword evidence="7" id="KW-0058">Aromatic hydrocarbons catabolism</keyword>
<keyword evidence="8 12" id="KW-0223">Dioxygenase</keyword>
<comment type="similarity">
    <text evidence="4">Belongs to the intradiol ring-cleavage dioxygenase family.</text>
</comment>
<evidence type="ECO:0000313" key="13">
    <source>
        <dbReference type="Proteomes" id="UP000093104"/>
    </source>
</evidence>
<sequence>MTVSITNTPQVLEFLKDAAGLKNTAGSARNKQIVFRLLQETTRLIEELDVSDDEFWSAVEYLNRLGASNEAGLLVAGLGIEHFLDLRNDAKQAEAGRTGGTPRTIEGPLYVAGAPLCEGYARLDDGAEGDAATVMFVEGQVLDLQGQPVAGALVDVWQADSKGNYSHFDKSQSEYNLRRRIVADAQGRYRFRSIVPSGYGCNPSGPTQECLNQLGRHGQRPAHIHFFVSASGYEHLTTQINLSNDAYLWDDFAYATRDGLIGEVRFVENPEAAQESGVAARFAEMTFDFQLRQAVDREAEQRSTRPRALQAS</sequence>
<keyword evidence="9" id="KW-0560">Oxidoreductase</keyword>
<organism evidence="12 13">
    <name type="scientific">Pseudomonas syringae</name>
    <dbReference type="NCBI Taxonomy" id="317"/>
    <lineage>
        <taxon>Bacteria</taxon>
        <taxon>Pseudomonadati</taxon>
        <taxon>Pseudomonadota</taxon>
        <taxon>Gammaproteobacteria</taxon>
        <taxon>Pseudomonadales</taxon>
        <taxon>Pseudomonadaceae</taxon>
        <taxon>Pseudomonas</taxon>
    </lineage>
</organism>
<dbReference type="PANTHER" id="PTHR33711:SF7">
    <property type="entry name" value="INTRADIOL RING-CLEAVAGE DIOXYGENASES DOMAIN-CONTAINING PROTEIN-RELATED"/>
    <property type="match status" value="1"/>
</dbReference>
<dbReference type="Gene3D" id="2.60.130.10">
    <property type="entry name" value="Aromatic compound dioxygenase"/>
    <property type="match status" value="1"/>
</dbReference>
<accession>A0A1C7ZAQ2</accession>
<evidence type="ECO:0000313" key="12">
    <source>
        <dbReference type="EMBL" id="OCR26116.1"/>
    </source>
</evidence>
<evidence type="ECO:0000256" key="10">
    <source>
        <dbReference type="ARBA" id="ARBA00023004"/>
    </source>
</evidence>
<dbReference type="PROSITE" id="PS00083">
    <property type="entry name" value="INTRADIOL_DIOXYGENAS"/>
    <property type="match status" value="1"/>
</dbReference>
<dbReference type="GO" id="GO:0042952">
    <property type="term" value="P:beta-ketoadipate pathway"/>
    <property type="evidence" value="ECO:0007669"/>
    <property type="project" value="UniProtKB-UniPathway"/>
</dbReference>
<keyword evidence="10" id="KW-0408">Iron</keyword>
<evidence type="ECO:0000256" key="1">
    <source>
        <dbReference type="ARBA" id="ARBA00001312"/>
    </source>
</evidence>
<name>A0A1C7ZAQ2_PSESX</name>
<dbReference type="EC" id="1.13.11.1" evidence="5"/>
<evidence type="ECO:0000259" key="11">
    <source>
        <dbReference type="PROSITE" id="PS00083"/>
    </source>
</evidence>
<dbReference type="RefSeq" id="WP_065832387.1">
    <property type="nucleotide sequence ID" value="NZ_LGSI01000020.1"/>
</dbReference>
<evidence type="ECO:0000256" key="3">
    <source>
        <dbReference type="ARBA" id="ARBA00004957"/>
    </source>
</evidence>
<dbReference type="OrthoDB" id="9800887at2"/>
<protein>
    <recommendedName>
        <fullName evidence="5">catechol 1,2-dioxygenase</fullName>
        <ecNumber evidence="5">1.13.11.1</ecNumber>
    </recommendedName>
</protein>
<dbReference type="PATRIC" id="fig|317.243.peg.4265"/>
<dbReference type="InterPro" id="IPR015889">
    <property type="entry name" value="Intradiol_dOase_core"/>
</dbReference>
<evidence type="ECO:0000256" key="5">
    <source>
        <dbReference type="ARBA" id="ARBA00013118"/>
    </source>
</evidence>
<reference evidence="12 13" key="1">
    <citation type="submission" date="2015-07" db="EMBL/GenBank/DDBJ databases">
        <title>Draft genome sequence of a diazotrophic, plant growth-promoting rhizobacterium of the Pseudomonas syringae complex.</title>
        <authorList>
            <person name="Patten C.L."/>
            <person name="Jeong H."/>
        </authorList>
    </citation>
    <scope>NUCLEOTIDE SEQUENCE [LARGE SCALE GENOMIC DNA]</scope>
    <source>
        <strain evidence="12 13">GR12-2</strain>
    </source>
</reference>
<evidence type="ECO:0000256" key="7">
    <source>
        <dbReference type="ARBA" id="ARBA00022797"/>
    </source>
</evidence>
<feature type="domain" description="Intradiol ring-cleavage dioxygenases" evidence="11">
    <location>
        <begin position="137"/>
        <end position="165"/>
    </location>
</feature>
<dbReference type="GO" id="GO:0008199">
    <property type="term" value="F:ferric iron binding"/>
    <property type="evidence" value="ECO:0007669"/>
    <property type="project" value="InterPro"/>
</dbReference>
<dbReference type="GO" id="GO:0019614">
    <property type="term" value="P:catechol-containing compound catabolic process"/>
    <property type="evidence" value="ECO:0007669"/>
    <property type="project" value="InterPro"/>
</dbReference>
<dbReference type="InterPro" id="IPR050770">
    <property type="entry name" value="Intradiol_RC_Dioxygenase"/>
</dbReference>
<evidence type="ECO:0000256" key="6">
    <source>
        <dbReference type="ARBA" id="ARBA00022723"/>
    </source>
</evidence>
<evidence type="ECO:0000256" key="4">
    <source>
        <dbReference type="ARBA" id="ARBA00007825"/>
    </source>
</evidence>
<evidence type="ECO:0000256" key="8">
    <source>
        <dbReference type="ARBA" id="ARBA00022964"/>
    </source>
</evidence>
<dbReference type="AlphaFoldDB" id="A0A1C7ZAQ2"/>
<dbReference type="CDD" id="cd03460">
    <property type="entry name" value="1_2-CTD"/>
    <property type="match status" value="1"/>
</dbReference>
<comment type="pathway">
    <text evidence="3">Aromatic compound metabolism; beta-ketoadipate pathway; 5-oxo-4,5-dihydro-2-furylacetate from catechol: step 1/3.</text>
</comment>
<dbReference type="NCBIfam" id="TIGR02439">
    <property type="entry name" value="catechol_proteo"/>
    <property type="match status" value="1"/>
</dbReference>
<dbReference type="GO" id="GO:0018576">
    <property type="term" value="F:catechol 1,2-dioxygenase activity"/>
    <property type="evidence" value="ECO:0007669"/>
    <property type="project" value="UniProtKB-EC"/>
</dbReference>
<dbReference type="InterPro" id="IPR007535">
    <property type="entry name" value="Catechol_dOase_N"/>
</dbReference>
<dbReference type="UniPathway" id="UPA00157">
    <property type="reaction ID" value="UER00258"/>
</dbReference>
<dbReference type="EMBL" id="LGSI01000020">
    <property type="protein sequence ID" value="OCR26116.1"/>
    <property type="molecule type" value="Genomic_DNA"/>
</dbReference>
<comment type="cofactor">
    <cofactor evidence="2">
        <name>Fe(3+)</name>
        <dbReference type="ChEBI" id="CHEBI:29034"/>
    </cofactor>
</comment>
<dbReference type="Proteomes" id="UP000093104">
    <property type="component" value="Unassembled WGS sequence"/>
</dbReference>
<dbReference type="SUPFAM" id="SSF49482">
    <property type="entry name" value="Aromatic compound dioxygenase"/>
    <property type="match status" value="1"/>
</dbReference>